<evidence type="ECO:0000313" key="2">
    <source>
        <dbReference type="EMBL" id="ABA94014.1"/>
    </source>
</evidence>
<dbReference type="AlphaFoldDB" id="Q2R3D3"/>
<accession>Q2R3D3</accession>
<gene>
    <name evidence="2" type="ordered locus">LOC_Os11g32330</name>
</gene>
<reference evidence="2" key="1">
    <citation type="journal article" date="2005" name="BMC Biol.">
        <title>The sequence of rice chromosomes 11 and 12, rich in disease resistance genes and recent gene duplications.</title>
        <authorList>
            <consortium name="The rice chromosomes 11 and 12 sequencing consortia"/>
        </authorList>
    </citation>
    <scope>NUCLEOTIDE SEQUENCE [LARGE SCALE GENOMIC DNA]</scope>
</reference>
<protein>
    <submittedName>
        <fullName evidence="2">Uncharacterized protein</fullName>
    </submittedName>
</protein>
<feature type="region of interest" description="Disordered" evidence="1">
    <location>
        <begin position="1"/>
        <end position="40"/>
    </location>
</feature>
<sequence>MAEHDRKTGPNVAEGVRRDRRGNAMDNVPDPRGEASERGAAQWTWRAGTIGSWTVNTRTLTAEYPRIMVGPPLVRPTDWLGCGVRTLGRNPILIGNTTVMIGEKVEHCCRWSPEEEIIGIAESLEGGGSSTGSSGGSW</sequence>
<name>Q2R3D3_ORYSJ</name>
<organism evidence="2">
    <name type="scientific">Oryza sativa subsp. japonica</name>
    <name type="common">Rice</name>
    <dbReference type="NCBI Taxonomy" id="39947"/>
    <lineage>
        <taxon>Eukaryota</taxon>
        <taxon>Viridiplantae</taxon>
        <taxon>Streptophyta</taxon>
        <taxon>Embryophyta</taxon>
        <taxon>Tracheophyta</taxon>
        <taxon>Spermatophyta</taxon>
        <taxon>Magnoliopsida</taxon>
        <taxon>Liliopsida</taxon>
        <taxon>Poales</taxon>
        <taxon>Poaceae</taxon>
        <taxon>BOP clade</taxon>
        <taxon>Oryzoideae</taxon>
        <taxon>Oryzeae</taxon>
        <taxon>Oryzinae</taxon>
        <taxon>Oryza</taxon>
        <taxon>Oryza sativa</taxon>
    </lineage>
</organism>
<reference evidence="2" key="2">
    <citation type="submission" date="2005-04" db="EMBL/GenBank/DDBJ databases">
        <authorList>
            <person name="Buell C.R."/>
            <person name="Wing R.A."/>
            <person name="McCombie W.A."/>
            <person name="Ouyang S."/>
        </authorList>
    </citation>
    <scope>NUCLEOTIDE SEQUENCE</scope>
</reference>
<reference evidence="2" key="3">
    <citation type="submission" date="2006-01" db="EMBL/GenBank/DDBJ databases">
        <authorList>
            <person name="Buell R."/>
        </authorList>
    </citation>
    <scope>NUCLEOTIDE SEQUENCE</scope>
</reference>
<feature type="compositionally biased region" description="Basic and acidic residues" evidence="1">
    <location>
        <begin position="15"/>
        <end position="37"/>
    </location>
</feature>
<dbReference type="EMBL" id="DP000010">
    <property type="protein sequence ID" value="ABA94014.1"/>
    <property type="molecule type" value="Genomic_DNA"/>
</dbReference>
<evidence type="ECO:0000256" key="1">
    <source>
        <dbReference type="SAM" id="MobiDB-lite"/>
    </source>
</evidence>
<proteinExistence type="predicted"/>